<dbReference type="AlphaFoldDB" id="A0AAN6XXI9"/>
<organism evidence="2 3">
    <name type="scientific">Rhypophila decipiens</name>
    <dbReference type="NCBI Taxonomy" id="261697"/>
    <lineage>
        <taxon>Eukaryota</taxon>
        <taxon>Fungi</taxon>
        <taxon>Dikarya</taxon>
        <taxon>Ascomycota</taxon>
        <taxon>Pezizomycotina</taxon>
        <taxon>Sordariomycetes</taxon>
        <taxon>Sordariomycetidae</taxon>
        <taxon>Sordariales</taxon>
        <taxon>Naviculisporaceae</taxon>
        <taxon>Rhypophila</taxon>
    </lineage>
</organism>
<accession>A0AAN6XXI9</accession>
<name>A0AAN6XXI9_9PEZI</name>
<proteinExistence type="predicted"/>
<sequence>MTTEAILPARYQIRKLTTNELDWAKSIITHSNLYNSPIWSILYPDTPPGKVASQAYSMFKTLDYHHLHGINSGHSYGVFDTEYVFKHPSSAATGGKLHWDFTKTSATGPELLEQMDFPLVHVALGYDAFYPMDHSKLDEFVSFLPELGILFNTAEEQDPRDKNSEDKKPKVPGEVIIRSGTATRGGYEGLGLAKATAHWYMKEKAKEGFRLVQIDSAARAVDTIWGHPPEPFTAVVTNSFETLELEIEEEKEDQDGNKVKIKRKPFVPADLYCARTVVTLRE</sequence>
<reference evidence="2" key="2">
    <citation type="submission" date="2023-05" db="EMBL/GenBank/DDBJ databases">
        <authorList>
            <consortium name="Lawrence Berkeley National Laboratory"/>
            <person name="Steindorff A."/>
            <person name="Hensen N."/>
            <person name="Bonometti L."/>
            <person name="Westerberg I."/>
            <person name="Brannstrom I.O."/>
            <person name="Guillou S."/>
            <person name="Cros-Aarteil S."/>
            <person name="Calhoun S."/>
            <person name="Haridas S."/>
            <person name="Kuo A."/>
            <person name="Mondo S."/>
            <person name="Pangilinan J."/>
            <person name="Riley R."/>
            <person name="Labutti K."/>
            <person name="Andreopoulos B."/>
            <person name="Lipzen A."/>
            <person name="Chen C."/>
            <person name="Yanf M."/>
            <person name="Daum C."/>
            <person name="Ng V."/>
            <person name="Clum A."/>
            <person name="Ohm R."/>
            <person name="Martin F."/>
            <person name="Silar P."/>
            <person name="Natvig D."/>
            <person name="Lalanne C."/>
            <person name="Gautier V."/>
            <person name="Ament-Velasquez S.L."/>
            <person name="Kruys A."/>
            <person name="Hutchinson M.I."/>
            <person name="Powell A.J."/>
            <person name="Barry K."/>
            <person name="Miller A.N."/>
            <person name="Grigoriev I.V."/>
            <person name="Debuchy R."/>
            <person name="Gladieux P."/>
            <person name="Thoren M.H."/>
            <person name="Johannesson H."/>
        </authorList>
    </citation>
    <scope>NUCLEOTIDE SEQUENCE</scope>
    <source>
        <strain evidence="2">PSN293</strain>
    </source>
</reference>
<gene>
    <name evidence="2" type="ORF">QBC37DRAFT_431847</name>
</gene>
<evidence type="ECO:0000256" key="1">
    <source>
        <dbReference type="SAM" id="MobiDB-lite"/>
    </source>
</evidence>
<evidence type="ECO:0000313" key="3">
    <source>
        <dbReference type="Proteomes" id="UP001301769"/>
    </source>
</evidence>
<protein>
    <submittedName>
        <fullName evidence="2">Uncharacterized protein</fullName>
    </submittedName>
</protein>
<dbReference type="EMBL" id="MU858240">
    <property type="protein sequence ID" value="KAK4208514.1"/>
    <property type="molecule type" value="Genomic_DNA"/>
</dbReference>
<reference evidence="2" key="1">
    <citation type="journal article" date="2023" name="Mol. Phylogenet. Evol.">
        <title>Genome-scale phylogeny and comparative genomics of the fungal order Sordariales.</title>
        <authorList>
            <person name="Hensen N."/>
            <person name="Bonometti L."/>
            <person name="Westerberg I."/>
            <person name="Brannstrom I.O."/>
            <person name="Guillou S."/>
            <person name="Cros-Aarteil S."/>
            <person name="Calhoun S."/>
            <person name="Haridas S."/>
            <person name="Kuo A."/>
            <person name="Mondo S."/>
            <person name="Pangilinan J."/>
            <person name="Riley R."/>
            <person name="LaButti K."/>
            <person name="Andreopoulos B."/>
            <person name="Lipzen A."/>
            <person name="Chen C."/>
            <person name="Yan M."/>
            <person name="Daum C."/>
            <person name="Ng V."/>
            <person name="Clum A."/>
            <person name="Steindorff A."/>
            <person name="Ohm R.A."/>
            <person name="Martin F."/>
            <person name="Silar P."/>
            <person name="Natvig D.O."/>
            <person name="Lalanne C."/>
            <person name="Gautier V."/>
            <person name="Ament-Velasquez S.L."/>
            <person name="Kruys A."/>
            <person name="Hutchinson M.I."/>
            <person name="Powell A.J."/>
            <person name="Barry K."/>
            <person name="Miller A.N."/>
            <person name="Grigoriev I.V."/>
            <person name="Debuchy R."/>
            <person name="Gladieux P."/>
            <person name="Hiltunen Thoren M."/>
            <person name="Johannesson H."/>
        </authorList>
    </citation>
    <scope>NUCLEOTIDE SEQUENCE</scope>
    <source>
        <strain evidence="2">PSN293</strain>
    </source>
</reference>
<comment type="caution">
    <text evidence="2">The sequence shown here is derived from an EMBL/GenBank/DDBJ whole genome shotgun (WGS) entry which is preliminary data.</text>
</comment>
<dbReference type="Proteomes" id="UP001301769">
    <property type="component" value="Unassembled WGS sequence"/>
</dbReference>
<keyword evidence="3" id="KW-1185">Reference proteome</keyword>
<feature type="region of interest" description="Disordered" evidence="1">
    <location>
        <begin position="154"/>
        <end position="173"/>
    </location>
</feature>
<feature type="compositionally biased region" description="Basic and acidic residues" evidence="1">
    <location>
        <begin position="157"/>
        <end position="171"/>
    </location>
</feature>
<evidence type="ECO:0000313" key="2">
    <source>
        <dbReference type="EMBL" id="KAK4208514.1"/>
    </source>
</evidence>